<comment type="caution">
    <text evidence="2">The sequence shown here is derived from an EMBL/GenBank/DDBJ whole genome shotgun (WGS) entry which is preliminary data.</text>
</comment>
<gene>
    <name evidence="2" type="ORF">IFR04_016209</name>
</gene>
<dbReference type="SUPFAM" id="SSF103473">
    <property type="entry name" value="MFS general substrate transporter"/>
    <property type="match status" value="1"/>
</dbReference>
<proteinExistence type="predicted"/>
<dbReference type="OrthoDB" id="10021397at2759"/>
<feature type="transmembrane region" description="Helical" evidence="1">
    <location>
        <begin position="12"/>
        <end position="34"/>
    </location>
</feature>
<reference evidence="2" key="1">
    <citation type="submission" date="2021-02" db="EMBL/GenBank/DDBJ databases">
        <title>Genome sequence Cadophora malorum strain M34.</title>
        <authorList>
            <person name="Stefanovic E."/>
            <person name="Vu D."/>
            <person name="Scully C."/>
            <person name="Dijksterhuis J."/>
            <person name="Roader J."/>
            <person name="Houbraken J."/>
        </authorList>
    </citation>
    <scope>NUCLEOTIDE SEQUENCE</scope>
    <source>
        <strain evidence="2">M34</strain>
    </source>
</reference>
<evidence type="ECO:0000313" key="2">
    <source>
        <dbReference type="EMBL" id="KAG4410654.1"/>
    </source>
</evidence>
<feature type="transmembrane region" description="Helical" evidence="1">
    <location>
        <begin position="54"/>
        <end position="77"/>
    </location>
</feature>
<evidence type="ECO:0000313" key="3">
    <source>
        <dbReference type="Proteomes" id="UP000664132"/>
    </source>
</evidence>
<keyword evidence="1" id="KW-0812">Transmembrane</keyword>
<dbReference type="InterPro" id="IPR036259">
    <property type="entry name" value="MFS_trans_sf"/>
</dbReference>
<name>A0A8H7W4J3_9HELO</name>
<evidence type="ECO:0000256" key="1">
    <source>
        <dbReference type="SAM" id="Phobius"/>
    </source>
</evidence>
<sequence>MKLARLQIDTTPLWIYTPQVLVGAGFALYLQMAYTAMPSYVPAEQKGNAMTMVIISQMGSIAFALATAGSIFTNLSLTSLQSLFPLQPQEVLQEAISGTSGAFIQTLGAEDRERVLGVLGRGLRVM</sequence>
<dbReference type="Proteomes" id="UP000664132">
    <property type="component" value="Unassembled WGS sequence"/>
</dbReference>
<dbReference type="EMBL" id="JAFJYH010000629">
    <property type="protein sequence ID" value="KAG4410654.1"/>
    <property type="molecule type" value="Genomic_DNA"/>
</dbReference>
<organism evidence="2 3">
    <name type="scientific">Cadophora malorum</name>
    <dbReference type="NCBI Taxonomy" id="108018"/>
    <lineage>
        <taxon>Eukaryota</taxon>
        <taxon>Fungi</taxon>
        <taxon>Dikarya</taxon>
        <taxon>Ascomycota</taxon>
        <taxon>Pezizomycotina</taxon>
        <taxon>Leotiomycetes</taxon>
        <taxon>Helotiales</taxon>
        <taxon>Ploettnerulaceae</taxon>
        <taxon>Cadophora</taxon>
    </lineage>
</organism>
<accession>A0A8H7W4J3</accession>
<protein>
    <submittedName>
        <fullName evidence="2">Uncharacterized protein</fullName>
    </submittedName>
</protein>
<keyword evidence="1" id="KW-0472">Membrane</keyword>
<keyword evidence="3" id="KW-1185">Reference proteome</keyword>
<keyword evidence="1" id="KW-1133">Transmembrane helix</keyword>
<dbReference type="AlphaFoldDB" id="A0A8H7W4J3"/>